<dbReference type="AlphaFoldDB" id="A0A5D2RIP8"/>
<protein>
    <submittedName>
        <fullName evidence="1">Uncharacterized protein</fullName>
    </submittedName>
</protein>
<organism evidence="1 2">
    <name type="scientific">Gossypium tomentosum</name>
    <name type="common">Hawaiian cotton</name>
    <name type="synonym">Gossypium sandvicense</name>
    <dbReference type="NCBI Taxonomy" id="34277"/>
    <lineage>
        <taxon>Eukaryota</taxon>
        <taxon>Viridiplantae</taxon>
        <taxon>Streptophyta</taxon>
        <taxon>Embryophyta</taxon>
        <taxon>Tracheophyta</taxon>
        <taxon>Spermatophyta</taxon>
        <taxon>Magnoliopsida</taxon>
        <taxon>eudicotyledons</taxon>
        <taxon>Gunneridae</taxon>
        <taxon>Pentapetalae</taxon>
        <taxon>rosids</taxon>
        <taxon>malvids</taxon>
        <taxon>Malvales</taxon>
        <taxon>Malvaceae</taxon>
        <taxon>Malvoideae</taxon>
        <taxon>Gossypium</taxon>
    </lineage>
</organism>
<proteinExistence type="predicted"/>
<evidence type="ECO:0000313" key="1">
    <source>
        <dbReference type="EMBL" id="TYI40028.1"/>
    </source>
</evidence>
<sequence length="54" mass="6052">MILHVVKPMEIPSLVASNPARAFAANGEATSAWIIIWKPRFLHLRFGLSNPRLI</sequence>
<dbReference type="Proteomes" id="UP000322667">
    <property type="component" value="Chromosome A02"/>
</dbReference>
<gene>
    <name evidence="1" type="ORF">ES332_A02G135400v1</name>
</gene>
<evidence type="ECO:0000313" key="2">
    <source>
        <dbReference type="Proteomes" id="UP000322667"/>
    </source>
</evidence>
<accession>A0A5D2RIP8</accession>
<reference evidence="1 2" key="1">
    <citation type="submission" date="2019-07" db="EMBL/GenBank/DDBJ databases">
        <title>WGS assembly of Gossypium tomentosum.</title>
        <authorList>
            <person name="Chen Z.J."/>
            <person name="Sreedasyam A."/>
            <person name="Ando A."/>
            <person name="Song Q."/>
            <person name="De L."/>
            <person name="Hulse-Kemp A."/>
            <person name="Ding M."/>
            <person name="Ye W."/>
            <person name="Kirkbride R."/>
            <person name="Jenkins J."/>
            <person name="Plott C."/>
            <person name="Lovell J."/>
            <person name="Lin Y.-M."/>
            <person name="Vaughn R."/>
            <person name="Liu B."/>
            <person name="Li W."/>
            <person name="Simpson S."/>
            <person name="Scheffler B."/>
            <person name="Saski C."/>
            <person name="Grover C."/>
            <person name="Hu G."/>
            <person name="Conover J."/>
            <person name="Carlson J."/>
            <person name="Shu S."/>
            <person name="Boston L."/>
            <person name="Williams M."/>
            <person name="Peterson D."/>
            <person name="Mcgee K."/>
            <person name="Jones D."/>
            <person name="Wendel J."/>
            <person name="Stelly D."/>
            <person name="Grimwood J."/>
            <person name="Schmutz J."/>
        </authorList>
    </citation>
    <scope>NUCLEOTIDE SEQUENCE [LARGE SCALE GENOMIC DNA]</scope>
    <source>
        <strain evidence="1">7179.01</strain>
    </source>
</reference>
<keyword evidence="2" id="KW-1185">Reference proteome</keyword>
<dbReference type="EMBL" id="CM017611">
    <property type="protein sequence ID" value="TYI40028.1"/>
    <property type="molecule type" value="Genomic_DNA"/>
</dbReference>
<name>A0A5D2RIP8_GOSTO</name>